<evidence type="ECO:0000313" key="2">
    <source>
        <dbReference type="Proteomes" id="UP001218034"/>
    </source>
</evidence>
<gene>
    <name evidence="1" type="ORF">SVXNc_0787</name>
</gene>
<dbReference type="Proteomes" id="UP001218034">
    <property type="component" value="Chromosome"/>
</dbReference>
<sequence length="155" mass="17548">MERKAILTAVFVSLAAALLATTFQSSGDANTVSFPESKADVTVEIADSPEEKRRGLMYREQLPIDQGMLFVYEDEDYRSFWMKNTLIPLDMIFIDGEGKIVTLHEAVPEPNTSDENLTRYRSSEPAMYVLEVNSTFVEKNNVREGEKVILPSRFS</sequence>
<proteinExistence type="predicted"/>
<dbReference type="PANTHER" id="PTHR37953:SF1">
    <property type="entry name" value="UPF0127 PROTEIN MJ1496"/>
    <property type="match status" value="1"/>
</dbReference>
<accession>A0ABY8CJH8</accession>
<protein>
    <submittedName>
        <fullName evidence="1">Membrane protein</fullName>
    </submittedName>
</protein>
<name>A0ABY8CJH8_9ARCH</name>
<dbReference type="PANTHER" id="PTHR37953">
    <property type="entry name" value="UPF0127 PROTEIN MJ1496"/>
    <property type="match status" value="1"/>
</dbReference>
<dbReference type="RefSeq" id="WP_347721626.1">
    <property type="nucleotide sequence ID" value="NZ_CP104395.1"/>
</dbReference>
<dbReference type="Gene3D" id="2.60.120.1140">
    <property type="entry name" value="Protein of unknown function DUF192"/>
    <property type="match status" value="1"/>
</dbReference>
<dbReference type="EMBL" id="CP104395">
    <property type="protein sequence ID" value="WEL19794.1"/>
    <property type="molecule type" value="Genomic_DNA"/>
</dbReference>
<organism evidence="1 2">
    <name type="scientific">Candidatus Nanohalococcus occultus</name>
    <dbReference type="NCBI Taxonomy" id="2978047"/>
    <lineage>
        <taxon>Archaea</taxon>
        <taxon>Candidatus Nanohalarchaeota</taxon>
        <taxon>Candidatus Nanohalarchaeota incertae sedis</taxon>
        <taxon>Candidatus Nanohalococcus</taxon>
    </lineage>
</organism>
<reference evidence="1 2" key="1">
    <citation type="submission" date="2022-09" db="EMBL/GenBank/DDBJ databases">
        <title>Xylan utilization by haloarchaea-nanohaloarchaea associations.</title>
        <authorList>
            <person name="Yakimov M."/>
        </authorList>
    </citation>
    <scope>NUCLEOTIDE SEQUENCE [LARGE SCALE GENOMIC DNA]</scope>
    <source>
        <strain evidence="1 2">SVXNc</strain>
    </source>
</reference>
<dbReference type="InterPro" id="IPR003795">
    <property type="entry name" value="DUF192"/>
</dbReference>
<dbReference type="GeneID" id="90590224"/>
<dbReference type="InterPro" id="IPR038695">
    <property type="entry name" value="Saro_0823-like_sf"/>
</dbReference>
<evidence type="ECO:0000313" key="1">
    <source>
        <dbReference type="EMBL" id="WEL19794.1"/>
    </source>
</evidence>
<dbReference type="Pfam" id="PF02643">
    <property type="entry name" value="DUF192"/>
    <property type="match status" value="1"/>
</dbReference>
<keyword evidence="2" id="KW-1185">Reference proteome</keyword>